<evidence type="ECO:0000256" key="2">
    <source>
        <dbReference type="SAM" id="MobiDB-lite"/>
    </source>
</evidence>
<evidence type="ECO:0000313" key="4">
    <source>
        <dbReference type="Proteomes" id="UP000595437"/>
    </source>
</evidence>
<protein>
    <submittedName>
        <fullName evidence="3">Uncharacterized protein</fullName>
    </submittedName>
</protein>
<evidence type="ECO:0000313" key="3">
    <source>
        <dbReference type="EMBL" id="QQP37298.1"/>
    </source>
</evidence>
<organism evidence="3 4">
    <name type="scientific">Caligus rogercresseyi</name>
    <name type="common">Sea louse</name>
    <dbReference type="NCBI Taxonomy" id="217165"/>
    <lineage>
        <taxon>Eukaryota</taxon>
        <taxon>Metazoa</taxon>
        <taxon>Ecdysozoa</taxon>
        <taxon>Arthropoda</taxon>
        <taxon>Crustacea</taxon>
        <taxon>Multicrustacea</taxon>
        <taxon>Hexanauplia</taxon>
        <taxon>Copepoda</taxon>
        <taxon>Siphonostomatoida</taxon>
        <taxon>Caligidae</taxon>
        <taxon>Caligus</taxon>
    </lineage>
</organism>
<dbReference type="Gene3D" id="1.10.10.10">
    <property type="entry name" value="Winged helix-like DNA-binding domain superfamily/Winged helix DNA-binding domain"/>
    <property type="match status" value="1"/>
</dbReference>
<dbReference type="AlphaFoldDB" id="A0A7T8JW66"/>
<sequence>MEQARRDAILELARAGHKPAAIYKLLNYPKTTVYRVFNAWEAEGKVCRKAHNMRSDKICTPASSQASRSPSRHCRGLPCPGWPRTME</sequence>
<evidence type="ECO:0000256" key="1">
    <source>
        <dbReference type="ARBA" id="ARBA00004123"/>
    </source>
</evidence>
<name>A0A7T8JW66_CALRO</name>
<dbReference type="InterPro" id="IPR036388">
    <property type="entry name" value="WH-like_DNA-bd_sf"/>
</dbReference>
<dbReference type="InterPro" id="IPR009057">
    <property type="entry name" value="Homeodomain-like_sf"/>
</dbReference>
<reference evidence="4" key="1">
    <citation type="submission" date="2021-01" db="EMBL/GenBank/DDBJ databases">
        <title>Caligus Genome Assembly.</title>
        <authorList>
            <person name="Gallardo-Escarate C."/>
        </authorList>
    </citation>
    <scope>NUCLEOTIDE SEQUENCE [LARGE SCALE GENOMIC DNA]</scope>
</reference>
<dbReference type="Pfam" id="PF13384">
    <property type="entry name" value="HTH_23"/>
    <property type="match status" value="1"/>
</dbReference>
<accession>A0A7T8JW66</accession>
<dbReference type="GO" id="GO:0005634">
    <property type="term" value="C:nucleus"/>
    <property type="evidence" value="ECO:0007669"/>
    <property type="project" value="UniProtKB-SubCell"/>
</dbReference>
<comment type="subcellular location">
    <subcellularLocation>
        <location evidence="1">Nucleus</location>
    </subcellularLocation>
</comment>
<dbReference type="EMBL" id="CP045901">
    <property type="protein sequence ID" value="QQP37298.1"/>
    <property type="molecule type" value="Genomic_DNA"/>
</dbReference>
<proteinExistence type="predicted"/>
<feature type="region of interest" description="Disordered" evidence="2">
    <location>
        <begin position="60"/>
        <end position="87"/>
    </location>
</feature>
<keyword evidence="4" id="KW-1185">Reference proteome</keyword>
<dbReference type="Proteomes" id="UP000595437">
    <property type="component" value="Chromosome 12"/>
</dbReference>
<dbReference type="SUPFAM" id="SSF46689">
    <property type="entry name" value="Homeodomain-like"/>
    <property type="match status" value="1"/>
</dbReference>
<gene>
    <name evidence="3" type="ORF">FKW44_017520</name>
</gene>